<proteinExistence type="predicted"/>
<dbReference type="AlphaFoldDB" id="A0A9P1BR55"/>
<dbReference type="EMBL" id="CAMXCT030000376">
    <property type="protein sequence ID" value="CAL4765246.1"/>
    <property type="molecule type" value="Genomic_DNA"/>
</dbReference>
<feature type="non-terminal residue" evidence="1">
    <location>
        <position position="134"/>
    </location>
</feature>
<dbReference type="EMBL" id="CAMXCT020000376">
    <property type="protein sequence ID" value="CAL1131309.1"/>
    <property type="molecule type" value="Genomic_DNA"/>
</dbReference>
<accession>A0A9P1BR55</accession>
<evidence type="ECO:0000313" key="2">
    <source>
        <dbReference type="EMBL" id="CAL4765246.1"/>
    </source>
</evidence>
<protein>
    <submittedName>
        <fullName evidence="1">Uncharacterized protein</fullName>
    </submittedName>
</protein>
<keyword evidence="3" id="KW-1185">Reference proteome</keyword>
<sequence length="134" mass="15368">QEADRRILLDHRVEAVLKQGDYSMEMDIEMAGISRSVENVRRCSIEDEMPTTGDEISLIHLRKAMADAAMDEDQLQLAILSFVNSSKVVRQSFAGQELLEKAKGLQELWLWWRQSADALEELQVVLDYMLKKEA</sequence>
<name>A0A9P1BR55_9DINO</name>
<evidence type="ECO:0000313" key="1">
    <source>
        <dbReference type="EMBL" id="CAI3977934.1"/>
    </source>
</evidence>
<dbReference type="Proteomes" id="UP001152797">
    <property type="component" value="Unassembled WGS sequence"/>
</dbReference>
<comment type="caution">
    <text evidence="1">The sequence shown here is derived from an EMBL/GenBank/DDBJ whole genome shotgun (WGS) entry which is preliminary data.</text>
</comment>
<evidence type="ECO:0000313" key="3">
    <source>
        <dbReference type="Proteomes" id="UP001152797"/>
    </source>
</evidence>
<reference evidence="1" key="1">
    <citation type="submission" date="2022-10" db="EMBL/GenBank/DDBJ databases">
        <authorList>
            <person name="Chen Y."/>
            <person name="Dougan E. K."/>
            <person name="Chan C."/>
            <person name="Rhodes N."/>
            <person name="Thang M."/>
        </authorList>
    </citation>
    <scope>NUCLEOTIDE SEQUENCE</scope>
</reference>
<feature type="non-terminal residue" evidence="1">
    <location>
        <position position="1"/>
    </location>
</feature>
<organism evidence="1">
    <name type="scientific">Cladocopium goreaui</name>
    <dbReference type="NCBI Taxonomy" id="2562237"/>
    <lineage>
        <taxon>Eukaryota</taxon>
        <taxon>Sar</taxon>
        <taxon>Alveolata</taxon>
        <taxon>Dinophyceae</taxon>
        <taxon>Suessiales</taxon>
        <taxon>Symbiodiniaceae</taxon>
        <taxon>Cladocopium</taxon>
    </lineage>
</organism>
<reference evidence="2 3" key="2">
    <citation type="submission" date="2024-05" db="EMBL/GenBank/DDBJ databases">
        <authorList>
            <person name="Chen Y."/>
            <person name="Shah S."/>
            <person name="Dougan E. K."/>
            <person name="Thang M."/>
            <person name="Chan C."/>
        </authorList>
    </citation>
    <scope>NUCLEOTIDE SEQUENCE [LARGE SCALE GENOMIC DNA]</scope>
</reference>
<gene>
    <name evidence="1" type="ORF">C1SCF055_LOCUS6031</name>
</gene>
<dbReference type="EMBL" id="CAMXCT010000376">
    <property type="protein sequence ID" value="CAI3977934.1"/>
    <property type="molecule type" value="Genomic_DNA"/>
</dbReference>